<comment type="subunit">
    <text evidence="8">Supercomplex made of cofactors A to E. Cofactors A and D function by capturing and stabilizing tubulin in a quasi-native conformation. Cofactor E binds to the cofactor D-tubulin complex; interaction with cofactor C then causes the release of tubulin polypeptides that are committed to the native state.</text>
</comment>
<evidence type="ECO:0000256" key="8">
    <source>
        <dbReference type="ARBA" id="ARBA00026055"/>
    </source>
</evidence>
<dbReference type="Gene3D" id="2.30.30.190">
    <property type="entry name" value="CAP Gly-rich-like domain"/>
    <property type="match status" value="1"/>
</dbReference>
<evidence type="ECO:0000259" key="10">
    <source>
        <dbReference type="PROSITE" id="PS50245"/>
    </source>
</evidence>
<reference evidence="11" key="1">
    <citation type="journal article" date="2011" name="Genome Biol.">
        <title>The draft genome of the carcinogenic human liver fluke Clonorchis sinensis.</title>
        <authorList>
            <person name="Wang X."/>
            <person name="Chen W."/>
            <person name="Huang Y."/>
            <person name="Sun J."/>
            <person name="Men J."/>
            <person name="Liu H."/>
            <person name="Luo F."/>
            <person name="Guo L."/>
            <person name="Lv X."/>
            <person name="Deng C."/>
            <person name="Zhou C."/>
            <person name="Fan Y."/>
            <person name="Li X."/>
            <person name="Huang L."/>
            <person name="Hu Y."/>
            <person name="Liang C."/>
            <person name="Hu X."/>
            <person name="Xu J."/>
            <person name="Yu X."/>
        </authorList>
    </citation>
    <scope>NUCLEOTIDE SEQUENCE [LARGE SCALE GENOMIC DNA]</scope>
    <source>
        <strain evidence="11">Henan</strain>
    </source>
</reference>
<comment type="similarity">
    <text evidence="2">Belongs to the TBCE family.</text>
</comment>
<dbReference type="InterPro" id="IPR036859">
    <property type="entry name" value="CAP-Gly_dom_sf"/>
</dbReference>
<dbReference type="InterPro" id="IPR000938">
    <property type="entry name" value="CAP-Gly_domain"/>
</dbReference>
<dbReference type="FunFam" id="2.30.30.190:FF:000016">
    <property type="entry name" value="Tubulin-folding cofactor E"/>
    <property type="match status" value="1"/>
</dbReference>
<dbReference type="SUPFAM" id="SSF52058">
    <property type="entry name" value="L domain-like"/>
    <property type="match status" value="1"/>
</dbReference>
<evidence type="ECO:0000256" key="5">
    <source>
        <dbReference type="ARBA" id="ARBA00022614"/>
    </source>
</evidence>
<dbReference type="Gene3D" id="3.10.20.90">
    <property type="entry name" value="Phosphatidylinositol 3-kinase Catalytic Subunit, Chain A, domain 1"/>
    <property type="match status" value="1"/>
</dbReference>
<dbReference type="SUPFAM" id="SSF54236">
    <property type="entry name" value="Ubiquitin-like"/>
    <property type="match status" value="1"/>
</dbReference>
<sequence>MSALTQSEVSRVDDEPPKIIPNVLNGTECGEIKFPDVSLIGRRVVHDEHFGTIRYVGGLPGSTGQWLGVDWDNPSRGRHDGTYRGVQYFHTSTATSGSFVRPEKVSLGTSLEEALVYRYVLCAECQLSASLNPSETSSSVDKERADPRKMLFQPTDSPGRFSALMGANTDPDSLEYCGMSNESERPIHIELFTTPANSHDPAQHRSCGPQGAETALKYLRTATFTLVPIYRALHGPPSPEKASLWPQLGGTLGHYLPNLTELDLSGCLVSRWKEVAEIGIQLPWLKSLNLSSNHLRLPLLLASPIGDAETGDAEQTLRVKYDLDTHPTDEKLFSQAFPNVCCLVLVRSLFLDWPSLLRIIKWMPSLKSLAVAYNQLGNLPTNLDVDTVHAFHRLVELDLTATGTSELGYLFSILGPSTVLDTLLLGQNPIAAFPELPVSPEAVQSDDPFAPSIWFQALHTLNMRNTAFTNWHPIKQLLRLHRLEQLTFSDCPVLEDLTIETARQELIARLPHVSCINRIQVCPDERRGAELDYLKRYGAVWRSLGGAPTDTGPGPADDKNAITMSSDFAQDHPVFVKLCSKWGVPDDGESKLITRSLKEGLMNITFVLEDPNNKNVSPTVLSSPSPQFVNQKELTRRIHGRMTVGHLRMMVRRLFKIPAKSSFDLVAQGERHRKINTEVALDSDTREFGFYCLEDGDKIYVRIHA</sequence>
<dbReference type="GO" id="GO:0005737">
    <property type="term" value="C:cytoplasm"/>
    <property type="evidence" value="ECO:0007669"/>
    <property type="project" value="UniProtKB-SubCell"/>
</dbReference>
<feature type="domain" description="CAP-Gly" evidence="10">
    <location>
        <begin position="57"/>
        <end position="101"/>
    </location>
</feature>
<evidence type="ECO:0000313" key="11">
    <source>
        <dbReference type="EMBL" id="GAA31102.2"/>
    </source>
</evidence>
<keyword evidence="7" id="KW-0143">Chaperone</keyword>
<evidence type="ECO:0000256" key="4">
    <source>
        <dbReference type="ARBA" id="ARBA00022490"/>
    </source>
</evidence>
<keyword evidence="5" id="KW-0433">Leucine-rich repeat</keyword>
<protein>
    <recommendedName>
        <fullName evidence="3">Tubulin-specific chaperone E</fullName>
    </recommendedName>
    <alternativeName>
        <fullName evidence="9">Tubulin-folding cofactor E</fullName>
    </alternativeName>
</protein>
<dbReference type="InterPro" id="IPR032675">
    <property type="entry name" value="LRR_dom_sf"/>
</dbReference>
<accession>H2KQF3</accession>
<dbReference type="CDD" id="cd17044">
    <property type="entry name" value="Ubl_TBCE"/>
    <property type="match status" value="1"/>
</dbReference>
<dbReference type="EMBL" id="DF142997">
    <property type="protein sequence ID" value="GAA31102.2"/>
    <property type="molecule type" value="Genomic_DNA"/>
</dbReference>
<dbReference type="Pfam" id="PF01302">
    <property type="entry name" value="CAP_GLY"/>
    <property type="match status" value="1"/>
</dbReference>
<organism evidence="11 12">
    <name type="scientific">Clonorchis sinensis</name>
    <name type="common">Chinese liver fluke</name>
    <dbReference type="NCBI Taxonomy" id="79923"/>
    <lineage>
        <taxon>Eukaryota</taxon>
        <taxon>Metazoa</taxon>
        <taxon>Spiralia</taxon>
        <taxon>Lophotrochozoa</taxon>
        <taxon>Platyhelminthes</taxon>
        <taxon>Trematoda</taxon>
        <taxon>Digenea</taxon>
        <taxon>Opisthorchiida</taxon>
        <taxon>Opisthorchiata</taxon>
        <taxon>Opisthorchiidae</taxon>
        <taxon>Clonorchis</taxon>
    </lineage>
</organism>
<evidence type="ECO:0000256" key="7">
    <source>
        <dbReference type="ARBA" id="ARBA00023186"/>
    </source>
</evidence>
<dbReference type="GO" id="GO:0007010">
    <property type="term" value="P:cytoskeleton organization"/>
    <property type="evidence" value="ECO:0007669"/>
    <property type="project" value="TreeGrafter"/>
</dbReference>
<dbReference type="SUPFAM" id="SSF74924">
    <property type="entry name" value="Cap-Gly domain"/>
    <property type="match status" value="1"/>
</dbReference>
<evidence type="ECO:0000313" key="12">
    <source>
        <dbReference type="Proteomes" id="UP000008909"/>
    </source>
</evidence>
<keyword evidence="6" id="KW-0677">Repeat</keyword>
<dbReference type="SMART" id="SM01052">
    <property type="entry name" value="CAP_GLY"/>
    <property type="match status" value="1"/>
</dbReference>
<evidence type="ECO:0000256" key="6">
    <source>
        <dbReference type="ARBA" id="ARBA00022737"/>
    </source>
</evidence>
<proteinExistence type="inferred from homology"/>
<dbReference type="InterPro" id="IPR044079">
    <property type="entry name" value="Ubl_TBCE"/>
</dbReference>
<reference key="2">
    <citation type="submission" date="2011-10" db="EMBL/GenBank/DDBJ databases">
        <title>The genome and transcriptome sequence of Clonorchis sinensis provide insights into the carcinogenic liver fluke.</title>
        <authorList>
            <person name="Wang X."/>
            <person name="Huang Y."/>
            <person name="Chen W."/>
            <person name="Liu H."/>
            <person name="Guo L."/>
            <person name="Chen Y."/>
            <person name="Luo F."/>
            <person name="Zhou W."/>
            <person name="Sun J."/>
            <person name="Mao Q."/>
            <person name="Liang P."/>
            <person name="Zhou C."/>
            <person name="Tian Y."/>
            <person name="Men J."/>
            <person name="Lv X."/>
            <person name="Huang L."/>
            <person name="Zhou J."/>
            <person name="Hu Y."/>
            <person name="Li R."/>
            <person name="Zhang F."/>
            <person name="Lei H."/>
            <person name="Li X."/>
            <person name="Hu X."/>
            <person name="Liang C."/>
            <person name="Xu J."/>
            <person name="Wu Z."/>
            <person name="Yu X."/>
        </authorList>
    </citation>
    <scope>NUCLEOTIDE SEQUENCE</scope>
    <source>
        <strain>Henan</strain>
    </source>
</reference>
<keyword evidence="12" id="KW-1185">Reference proteome</keyword>
<keyword evidence="4" id="KW-0963">Cytoplasm</keyword>
<dbReference type="Gene3D" id="3.80.10.10">
    <property type="entry name" value="Ribonuclease Inhibitor"/>
    <property type="match status" value="3"/>
</dbReference>
<dbReference type="Proteomes" id="UP000008909">
    <property type="component" value="Unassembled WGS sequence"/>
</dbReference>
<dbReference type="PROSITE" id="PS50245">
    <property type="entry name" value="CAP_GLY_2"/>
    <property type="match status" value="1"/>
</dbReference>
<dbReference type="PANTHER" id="PTHR18849:SF0">
    <property type="entry name" value="CILIA- AND FLAGELLA-ASSOCIATED PROTEIN 410-RELATED"/>
    <property type="match status" value="1"/>
</dbReference>
<evidence type="ECO:0000256" key="9">
    <source>
        <dbReference type="ARBA" id="ARBA00030180"/>
    </source>
</evidence>
<dbReference type="AlphaFoldDB" id="H2KQF3"/>
<dbReference type="PANTHER" id="PTHR18849">
    <property type="entry name" value="LEUCINE RICH REPEAT PROTEIN"/>
    <property type="match status" value="1"/>
</dbReference>
<gene>
    <name evidence="11" type="ORF">CLF_103796</name>
</gene>
<evidence type="ECO:0000256" key="3">
    <source>
        <dbReference type="ARBA" id="ARBA00015004"/>
    </source>
</evidence>
<comment type="subcellular location">
    <subcellularLocation>
        <location evidence="1">Cytoplasm</location>
    </subcellularLocation>
</comment>
<name>H2KQF3_CLOSI</name>
<evidence type="ECO:0000256" key="1">
    <source>
        <dbReference type="ARBA" id="ARBA00004496"/>
    </source>
</evidence>
<dbReference type="InterPro" id="IPR029071">
    <property type="entry name" value="Ubiquitin-like_domsf"/>
</dbReference>
<evidence type="ECO:0000256" key="2">
    <source>
        <dbReference type="ARBA" id="ARBA00006286"/>
    </source>
</evidence>